<name>A0A6V7H6R1_9HYME</name>
<comment type="caution">
    <text evidence="2">The sequence shown here is derived from an EMBL/GenBank/DDBJ whole genome shotgun (WGS) entry which is preliminary data.</text>
</comment>
<sequence>MRGKKAAAKSTTQWREREKERKRFTNGLISIGDGSRYEWGQGWYKRGTVTSVEHQSSNPRNSSNHEGIHG</sequence>
<feature type="region of interest" description="Disordered" evidence="1">
    <location>
        <begin position="1"/>
        <end position="20"/>
    </location>
</feature>
<accession>A0A6V7H6R1</accession>
<organism evidence="2 3">
    <name type="scientific">Heterotrigona itama</name>
    <dbReference type="NCBI Taxonomy" id="395501"/>
    <lineage>
        <taxon>Eukaryota</taxon>
        <taxon>Metazoa</taxon>
        <taxon>Ecdysozoa</taxon>
        <taxon>Arthropoda</taxon>
        <taxon>Hexapoda</taxon>
        <taxon>Insecta</taxon>
        <taxon>Pterygota</taxon>
        <taxon>Neoptera</taxon>
        <taxon>Endopterygota</taxon>
        <taxon>Hymenoptera</taxon>
        <taxon>Apocrita</taxon>
        <taxon>Aculeata</taxon>
        <taxon>Apoidea</taxon>
        <taxon>Anthophila</taxon>
        <taxon>Apidae</taxon>
        <taxon>Heterotrigona</taxon>
    </lineage>
</organism>
<evidence type="ECO:0000313" key="3">
    <source>
        <dbReference type="Proteomes" id="UP000752696"/>
    </source>
</evidence>
<dbReference type="Proteomes" id="UP000752696">
    <property type="component" value="Unassembled WGS sequence"/>
</dbReference>
<reference evidence="2" key="1">
    <citation type="submission" date="2020-07" db="EMBL/GenBank/DDBJ databases">
        <authorList>
            <person name="Nazaruddin N."/>
        </authorList>
    </citation>
    <scope>NUCLEOTIDE SEQUENCE</scope>
</reference>
<gene>
    <name evidence="2" type="ORF">MHI_LOCUS535743</name>
</gene>
<dbReference type="EMBL" id="CAJDYZ010008300">
    <property type="protein sequence ID" value="CAD1475241.1"/>
    <property type="molecule type" value="Genomic_DNA"/>
</dbReference>
<protein>
    <submittedName>
        <fullName evidence="2">Uncharacterized protein</fullName>
    </submittedName>
</protein>
<keyword evidence="3" id="KW-1185">Reference proteome</keyword>
<feature type="non-terminal residue" evidence="2">
    <location>
        <position position="70"/>
    </location>
</feature>
<evidence type="ECO:0000313" key="2">
    <source>
        <dbReference type="EMBL" id="CAD1475241.1"/>
    </source>
</evidence>
<evidence type="ECO:0000256" key="1">
    <source>
        <dbReference type="SAM" id="MobiDB-lite"/>
    </source>
</evidence>
<feature type="region of interest" description="Disordered" evidence="1">
    <location>
        <begin position="50"/>
        <end position="70"/>
    </location>
</feature>
<feature type="non-terminal residue" evidence="2">
    <location>
        <position position="1"/>
    </location>
</feature>
<proteinExistence type="predicted"/>
<dbReference type="AlphaFoldDB" id="A0A6V7H6R1"/>